<protein>
    <submittedName>
        <fullName evidence="1">Uncharacterized protein</fullName>
    </submittedName>
</protein>
<organism evidence="1 2">
    <name type="scientific">Pseudomonas asplenii</name>
    <dbReference type="NCBI Taxonomy" id="53407"/>
    <lineage>
        <taxon>Bacteria</taxon>
        <taxon>Pseudomonadati</taxon>
        <taxon>Pseudomonadota</taxon>
        <taxon>Gammaproteobacteria</taxon>
        <taxon>Pseudomonadales</taxon>
        <taxon>Pseudomonadaceae</taxon>
        <taxon>Pseudomonas</taxon>
    </lineage>
</organism>
<dbReference type="AlphaFoldDB" id="A0A1H6LYQ8"/>
<dbReference type="Proteomes" id="UP000182272">
    <property type="component" value="Chromosome I"/>
</dbReference>
<evidence type="ECO:0000313" key="2">
    <source>
        <dbReference type="Proteomes" id="UP000182272"/>
    </source>
</evidence>
<gene>
    <name evidence="1" type="ORF">SAMN05216581_0682</name>
</gene>
<evidence type="ECO:0000313" key="1">
    <source>
        <dbReference type="EMBL" id="SEH94010.1"/>
    </source>
</evidence>
<name>A0A1H6LYQ8_9PSED</name>
<proteinExistence type="predicted"/>
<accession>A0A1H6LYQ8</accession>
<reference evidence="1 2" key="1">
    <citation type="submission" date="2016-10" db="EMBL/GenBank/DDBJ databases">
        <authorList>
            <person name="de Groot N.N."/>
        </authorList>
    </citation>
    <scope>NUCLEOTIDE SEQUENCE [LARGE SCALE GENOMIC DNA]</scope>
    <source>
        <strain evidence="1 2">LMG 2158</strain>
    </source>
</reference>
<dbReference type="OrthoDB" id="8611097at2"/>
<dbReference type="EMBL" id="LT629972">
    <property type="protein sequence ID" value="SEH94010.1"/>
    <property type="molecule type" value="Genomic_DNA"/>
</dbReference>
<dbReference type="RefSeq" id="WP_019360297.1">
    <property type="nucleotide sequence ID" value="NZ_LT629972.1"/>
</dbReference>
<sequence length="114" mass="12549">MLPKKCNTFPSRQDYAAGLAAALTEELGSTRQAVKTLMRWTDANERTAKNWLNGTTGPRGEYLARLIHHSDSALMTFLTMSAREGVAIAIELPSIRAELSIALEAIDRCLNSEK</sequence>